<dbReference type="RefSeq" id="WP_186772569.1">
    <property type="nucleotide sequence ID" value="NZ_JACOMF010000035.1"/>
</dbReference>
<dbReference type="Pfam" id="PF13801">
    <property type="entry name" value="Metal_resist"/>
    <property type="match status" value="1"/>
</dbReference>
<comment type="caution">
    <text evidence="1">The sequence shown here is derived from an EMBL/GenBank/DDBJ whole genome shotgun (WGS) entry which is preliminary data.</text>
</comment>
<gene>
    <name evidence="1" type="ORF">H7965_21135</name>
</gene>
<sequence length="142" mass="15882">MRRFRWMAGLLGASVVLNLVLGWLVLATPTPREHRGRGFDRMVARIEASLPEADRPVFRGVLDREREGYAGALAALRAARAEVDAAMTRDPFDPEVLRLAMTRWSERWTGFNAIFTETLVHAMAEVSPEGRARIAASQPPVR</sequence>
<keyword evidence="2" id="KW-1185">Reference proteome</keyword>
<accession>A0A9X0R154</accession>
<proteinExistence type="predicted"/>
<organism evidence="1 2">
    <name type="scientific">Siccirubricoccus deserti</name>
    <dbReference type="NCBI Taxonomy" id="2013562"/>
    <lineage>
        <taxon>Bacteria</taxon>
        <taxon>Pseudomonadati</taxon>
        <taxon>Pseudomonadota</taxon>
        <taxon>Alphaproteobacteria</taxon>
        <taxon>Acetobacterales</taxon>
        <taxon>Roseomonadaceae</taxon>
        <taxon>Siccirubricoccus</taxon>
    </lineage>
</organism>
<dbReference type="Proteomes" id="UP000600101">
    <property type="component" value="Unassembled WGS sequence"/>
</dbReference>
<reference evidence="1" key="1">
    <citation type="submission" date="2020-08" db="EMBL/GenBank/DDBJ databases">
        <authorList>
            <person name="Hu Y."/>
            <person name="Nguyen S.V."/>
            <person name="Li F."/>
            <person name="Fanning S."/>
        </authorList>
    </citation>
    <scope>NUCLEOTIDE SEQUENCE</scope>
    <source>
        <strain evidence="1">SYSU D8009</strain>
    </source>
</reference>
<dbReference type="InterPro" id="IPR025961">
    <property type="entry name" value="Metal_resist"/>
</dbReference>
<evidence type="ECO:0000313" key="1">
    <source>
        <dbReference type="EMBL" id="MBC4017811.1"/>
    </source>
</evidence>
<dbReference type="AlphaFoldDB" id="A0A9X0R154"/>
<name>A0A9X0R154_9PROT</name>
<dbReference type="EMBL" id="JACOMF010000035">
    <property type="protein sequence ID" value="MBC4017811.1"/>
    <property type="molecule type" value="Genomic_DNA"/>
</dbReference>
<protein>
    <submittedName>
        <fullName evidence="1">Periplasmic heavy metal sensor</fullName>
    </submittedName>
</protein>
<evidence type="ECO:0000313" key="2">
    <source>
        <dbReference type="Proteomes" id="UP000600101"/>
    </source>
</evidence>